<keyword evidence="8" id="KW-0067">ATP-binding</keyword>
<keyword evidence="5" id="KW-1133">Transmembrane helix</keyword>
<feature type="transmembrane region" description="Helical" evidence="5">
    <location>
        <begin position="148"/>
        <end position="170"/>
    </location>
</feature>
<dbReference type="SUPFAM" id="SSF47384">
    <property type="entry name" value="Homodimeric domain of signal transducing histidine kinase"/>
    <property type="match status" value="1"/>
</dbReference>
<evidence type="ECO:0000256" key="3">
    <source>
        <dbReference type="ARBA" id="ARBA00022553"/>
    </source>
</evidence>
<gene>
    <name evidence="8" type="ORF">PQO05_04760</name>
</gene>
<dbReference type="SMART" id="SM00388">
    <property type="entry name" value="HisKA"/>
    <property type="match status" value="1"/>
</dbReference>
<dbReference type="EMBL" id="CP117167">
    <property type="protein sequence ID" value="WCT13240.1"/>
    <property type="molecule type" value="Genomic_DNA"/>
</dbReference>
<dbReference type="InterPro" id="IPR036097">
    <property type="entry name" value="HisK_dim/P_sf"/>
</dbReference>
<dbReference type="InterPro" id="IPR004358">
    <property type="entry name" value="Sig_transdc_His_kin-like_C"/>
</dbReference>
<comment type="catalytic activity">
    <reaction evidence="1">
        <text>ATP + protein L-histidine = ADP + protein N-phospho-L-histidine.</text>
        <dbReference type="EC" id="2.7.13.3"/>
    </reaction>
</comment>
<dbReference type="GO" id="GO:0005524">
    <property type="term" value="F:ATP binding"/>
    <property type="evidence" value="ECO:0007669"/>
    <property type="project" value="UniProtKB-KW"/>
</dbReference>
<keyword evidence="8" id="KW-0547">Nucleotide-binding</keyword>
<dbReference type="RefSeq" id="WP_273631521.1">
    <property type="nucleotide sequence ID" value="NZ_CP117167.1"/>
</dbReference>
<evidence type="ECO:0000256" key="2">
    <source>
        <dbReference type="ARBA" id="ARBA00012438"/>
    </source>
</evidence>
<feature type="transmembrane region" description="Helical" evidence="5">
    <location>
        <begin position="66"/>
        <end position="85"/>
    </location>
</feature>
<protein>
    <recommendedName>
        <fullName evidence="2">histidine kinase</fullName>
        <ecNumber evidence="2">2.7.13.3</ecNumber>
    </recommendedName>
</protein>
<evidence type="ECO:0000256" key="5">
    <source>
        <dbReference type="SAM" id="Phobius"/>
    </source>
</evidence>
<name>A0ABY7TAX5_9SPHI</name>
<evidence type="ECO:0000313" key="9">
    <source>
        <dbReference type="Proteomes" id="UP001216139"/>
    </source>
</evidence>
<dbReference type="InterPro" id="IPR001789">
    <property type="entry name" value="Sig_transdc_resp-reg_receiver"/>
</dbReference>
<evidence type="ECO:0000256" key="1">
    <source>
        <dbReference type="ARBA" id="ARBA00000085"/>
    </source>
</evidence>
<keyword evidence="9" id="KW-1185">Reference proteome</keyword>
<dbReference type="SMART" id="SM00387">
    <property type="entry name" value="HATPase_c"/>
    <property type="match status" value="1"/>
</dbReference>
<dbReference type="InterPro" id="IPR003661">
    <property type="entry name" value="HisK_dim/P_dom"/>
</dbReference>
<dbReference type="Pfam" id="PF02518">
    <property type="entry name" value="HATPase_c"/>
    <property type="match status" value="1"/>
</dbReference>
<dbReference type="PANTHER" id="PTHR45339:SF3">
    <property type="entry name" value="HISTIDINE KINASE"/>
    <property type="match status" value="1"/>
</dbReference>
<dbReference type="PANTHER" id="PTHR45339">
    <property type="entry name" value="HYBRID SIGNAL TRANSDUCTION HISTIDINE KINASE J"/>
    <property type="match status" value="1"/>
</dbReference>
<feature type="domain" description="Histidine kinase" evidence="6">
    <location>
        <begin position="207"/>
        <end position="428"/>
    </location>
</feature>
<dbReference type="PROSITE" id="PS50110">
    <property type="entry name" value="RESPONSE_REGULATORY"/>
    <property type="match status" value="1"/>
</dbReference>
<dbReference type="SMART" id="SM00448">
    <property type="entry name" value="REC"/>
    <property type="match status" value="1"/>
</dbReference>
<dbReference type="InterPro" id="IPR003594">
    <property type="entry name" value="HATPase_dom"/>
</dbReference>
<dbReference type="InterPro" id="IPR036890">
    <property type="entry name" value="HATPase_C_sf"/>
</dbReference>
<dbReference type="Proteomes" id="UP001216139">
    <property type="component" value="Chromosome"/>
</dbReference>
<feature type="transmembrane region" description="Helical" evidence="5">
    <location>
        <begin position="12"/>
        <end position="34"/>
    </location>
</feature>
<dbReference type="PRINTS" id="PR00344">
    <property type="entry name" value="BCTRLSENSOR"/>
</dbReference>
<evidence type="ECO:0000256" key="4">
    <source>
        <dbReference type="PROSITE-ProRule" id="PRU00169"/>
    </source>
</evidence>
<dbReference type="Gene3D" id="3.40.50.2300">
    <property type="match status" value="1"/>
</dbReference>
<dbReference type="CDD" id="cd17546">
    <property type="entry name" value="REC_hyHK_CKI1_RcsC-like"/>
    <property type="match status" value="1"/>
</dbReference>
<dbReference type="CDD" id="cd00082">
    <property type="entry name" value="HisKA"/>
    <property type="match status" value="1"/>
</dbReference>
<evidence type="ECO:0000259" key="6">
    <source>
        <dbReference type="PROSITE" id="PS50109"/>
    </source>
</evidence>
<proteinExistence type="predicted"/>
<dbReference type="PROSITE" id="PS50109">
    <property type="entry name" value="HIS_KIN"/>
    <property type="match status" value="1"/>
</dbReference>
<sequence length="578" mass="64544">MDEGILNRTRLRILFACIFTFLALTIILTAIYLVSAGNLLLHRILIFMIAYATAFYLFLSKKPWRFTAHYFLCCLTVMIWTNVLLVRQPLYVVNLQYCLLVISAAYYLLGAKNGLKYAFAAMLPLLTDVVLNDFLATGLSFRRANINLPAYAVTIAVNFSLILYIHYLFFRSLTKFKMREHSFKRHLEAAVLDAKAQAAAKTNFLNTMSHEIRTPLNAVVGMSNLLMQAPKLPEQEENLQVLHFSAANLMATINEIIDFNNIDNGKVALQRSNFSLYSTVNSVCNTFKAQAAEKALSFSCRIAEAAQPLVLIGDELRLTQVLFHLIGNAIKFTEKGFVNISVAVQPESATRVQIVFSIEDSGIGISKAKLKQVFDPFKKKARRNQRQYQTTLGLTIAVQLLKLHGSELLVKSEEGKGTLFRFLISYDIAAPAASLSLDGEPKKAIDLSHLIVLAVDDEKLNIMVVKKILAGWNIKADEALNGRLAVDMCSKRRYDIILMDINMPVMDGFEAAKIIKKAVHPGEAVPWIIALTASIGAAMDEVERFPFIDDCLLKPFKPEDLKRKIITGTDKAVIPVAI</sequence>
<dbReference type="Pfam" id="PF00072">
    <property type="entry name" value="Response_reg"/>
    <property type="match status" value="1"/>
</dbReference>
<dbReference type="SUPFAM" id="SSF52172">
    <property type="entry name" value="CheY-like"/>
    <property type="match status" value="1"/>
</dbReference>
<reference evidence="8 9" key="1">
    <citation type="submission" date="2023-02" db="EMBL/GenBank/DDBJ databases">
        <title>Genome sequence of Mucilaginibacter jinjuensis strain KACC 16571.</title>
        <authorList>
            <person name="Kim S."/>
            <person name="Heo J."/>
            <person name="Kwon S.-W."/>
        </authorList>
    </citation>
    <scope>NUCLEOTIDE SEQUENCE [LARGE SCALE GENOMIC DNA]</scope>
    <source>
        <strain evidence="8 9">KACC 16571</strain>
    </source>
</reference>
<dbReference type="InterPro" id="IPR005467">
    <property type="entry name" value="His_kinase_dom"/>
</dbReference>
<feature type="transmembrane region" description="Helical" evidence="5">
    <location>
        <begin position="40"/>
        <end position="59"/>
    </location>
</feature>
<keyword evidence="5" id="KW-0472">Membrane</keyword>
<dbReference type="SUPFAM" id="SSF55874">
    <property type="entry name" value="ATPase domain of HSP90 chaperone/DNA topoisomerase II/histidine kinase"/>
    <property type="match status" value="1"/>
</dbReference>
<organism evidence="8 9">
    <name type="scientific">Mucilaginibacter jinjuensis</name>
    <dbReference type="NCBI Taxonomy" id="1176721"/>
    <lineage>
        <taxon>Bacteria</taxon>
        <taxon>Pseudomonadati</taxon>
        <taxon>Bacteroidota</taxon>
        <taxon>Sphingobacteriia</taxon>
        <taxon>Sphingobacteriales</taxon>
        <taxon>Sphingobacteriaceae</taxon>
        <taxon>Mucilaginibacter</taxon>
    </lineage>
</organism>
<evidence type="ECO:0000313" key="8">
    <source>
        <dbReference type="EMBL" id="WCT13240.1"/>
    </source>
</evidence>
<evidence type="ECO:0000259" key="7">
    <source>
        <dbReference type="PROSITE" id="PS50110"/>
    </source>
</evidence>
<keyword evidence="5" id="KW-0812">Transmembrane</keyword>
<accession>A0ABY7TAX5</accession>
<feature type="transmembrane region" description="Helical" evidence="5">
    <location>
        <begin position="91"/>
        <end position="110"/>
    </location>
</feature>
<dbReference type="Pfam" id="PF00512">
    <property type="entry name" value="HisKA"/>
    <property type="match status" value="1"/>
</dbReference>
<dbReference type="Gene3D" id="3.30.565.10">
    <property type="entry name" value="Histidine kinase-like ATPase, C-terminal domain"/>
    <property type="match status" value="1"/>
</dbReference>
<dbReference type="Gene3D" id="1.10.287.130">
    <property type="match status" value="1"/>
</dbReference>
<dbReference type="InterPro" id="IPR011006">
    <property type="entry name" value="CheY-like_superfamily"/>
</dbReference>
<feature type="modified residue" description="4-aspartylphosphate" evidence="4">
    <location>
        <position position="500"/>
    </location>
</feature>
<feature type="domain" description="Response regulatory" evidence="7">
    <location>
        <begin position="451"/>
        <end position="569"/>
    </location>
</feature>
<dbReference type="EC" id="2.7.13.3" evidence="2"/>
<keyword evidence="3 4" id="KW-0597">Phosphoprotein</keyword>